<keyword evidence="3" id="KW-1185">Reference proteome</keyword>
<reference evidence="2" key="1">
    <citation type="submission" date="2018-11" db="EMBL/GenBank/DDBJ databases">
        <authorList>
            <consortium name="Pathogen Informatics"/>
        </authorList>
    </citation>
    <scope>NUCLEOTIDE SEQUENCE</scope>
</reference>
<dbReference type="Proteomes" id="UP000784294">
    <property type="component" value="Unassembled WGS sequence"/>
</dbReference>
<feature type="region of interest" description="Disordered" evidence="1">
    <location>
        <begin position="1"/>
        <end position="48"/>
    </location>
</feature>
<accession>A0A3S5BDI1</accession>
<sequence>MKRLIRKPPIGSVYYAQPGQVPQPSSQPPAQQQPQSQHAGSVQQQAQSVCIQPQSQTLLPQVTGPSLPSSLPQSVPSTINQIMQSVSSSTTGVPPGGPVTVPSVSIVATAGETPSDIIYCS</sequence>
<evidence type="ECO:0000313" key="3">
    <source>
        <dbReference type="Proteomes" id="UP000784294"/>
    </source>
</evidence>
<organism evidence="2 3">
    <name type="scientific">Protopolystoma xenopodis</name>
    <dbReference type="NCBI Taxonomy" id="117903"/>
    <lineage>
        <taxon>Eukaryota</taxon>
        <taxon>Metazoa</taxon>
        <taxon>Spiralia</taxon>
        <taxon>Lophotrochozoa</taxon>
        <taxon>Platyhelminthes</taxon>
        <taxon>Monogenea</taxon>
        <taxon>Polyopisthocotylea</taxon>
        <taxon>Polystomatidea</taxon>
        <taxon>Polystomatidae</taxon>
        <taxon>Protopolystoma</taxon>
    </lineage>
</organism>
<proteinExistence type="predicted"/>
<dbReference type="AlphaFoldDB" id="A0A3S5BDI1"/>
<evidence type="ECO:0000256" key="1">
    <source>
        <dbReference type="SAM" id="MobiDB-lite"/>
    </source>
</evidence>
<gene>
    <name evidence="2" type="ORF">PXEA_LOCUS34822</name>
</gene>
<feature type="compositionally biased region" description="Low complexity" evidence="1">
    <location>
        <begin position="16"/>
        <end position="48"/>
    </location>
</feature>
<protein>
    <submittedName>
        <fullName evidence="2">Uncharacterized protein</fullName>
    </submittedName>
</protein>
<comment type="caution">
    <text evidence="2">The sequence shown here is derived from an EMBL/GenBank/DDBJ whole genome shotgun (WGS) entry which is preliminary data.</text>
</comment>
<name>A0A3S5BDI1_9PLAT</name>
<evidence type="ECO:0000313" key="2">
    <source>
        <dbReference type="EMBL" id="VEL41382.1"/>
    </source>
</evidence>
<dbReference type="EMBL" id="CAAALY010269065">
    <property type="protein sequence ID" value="VEL41382.1"/>
    <property type="molecule type" value="Genomic_DNA"/>
</dbReference>